<dbReference type="HOGENOM" id="CLU_1109529_0_0_2"/>
<reference evidence="3" key="1">
    <citation type="submission" date="2015-03" db="EMBL/GenBank/DDBJ databases">
        <title>Characterization of two novel Thaumarchaeota isolated from the Northern Adriatic Sea.</title>
        <authorList>
            <person name="Bayer B."/>
            <person name="Vojvoda J."/>
            <person name="Offre P."/>
            <person name="Srivastava A."/>
            <person name="Elisabeth N."/>
            <person name="Garcia J.A.L."/>
            <person name="Schleper C."/>
            <person name="Herndl G.J."/>
        </authorList>
    </citation>
    <scope>NUCLEOTIDE SEQUENCE [LARGE SCALE GENOMIC DNA]</scope>
    <source>
        <strain evidence="3">NF5</strain>
    </source>
</reference>
<dbReference type="AlphaFoldDB" id="A0A0D5C3X8"/>
<dbReference type="EMBL" id="CP011070">
    <property type="protein sequence ID" value="AJW71268.1"/>
    <property type="molecule type" value="Genomic_DNA"/>
</dbReference>
<feature type="coiled-coil region" evidence="1">
    <location>
        <begin position="220"/>
        <end position="261"/>
    </location>
</feature>
<evidence type="ECO:0000256" key="1">
    <source>
        <dbReference type="SAM" id="Coils"/>
    </source>
</evidence>
<dbReference type="KEGG" id="nin:NADRNF5_1587"/>
<feature type="coiled-coil region" evidence="1">
    <location>
        <begin position="17"/>
        <end position="175"/>
    </location>
</feature>
<accession>A0A0D5C3X8</accession>
<evidence type="ECO:0000313" key="3">
    <source>
        <dbReference type="Proteomes" id="UP000032408"/>
    </source>
</evidence>
<dbReference type="STRING" id="1580092.NADRNF5_1587"/>
<dbReference type="Proteomes" id="UP000032408">
    <property type="component" value="Chromosome"/>
</dbReference>
<gene>
    <name evidence="2" type="ORF">NADRNF5_1587</name>
</gene>
<dbReference type="GeneID" id="24820764"/>
<sequence>MGLFGKKKEEAETISQNSEEYVLKEELESEVEKLQQEYRAKQAELDSITEKIQSVKKEYDSTVGNLMLVKKELNQKKMEHDIIQRECKEMDERIKNAEKIKDSKSIEEFKQTEENLEKLKEELAEFTKKQDEIKDEIEQSKVELHNIRKQQIDAQKELDEANSRLYNAKEELNKKDQFQDTEVLTPKEKEFIVGEKANDKSSAGIIEAASAVVGSLKSKLSMTEKELETVQLLLEKEREDHQETKKELDEIKALSKKLEES</sequence>
<dbReference type="RefSeq" id="WP_048116869.1">
    <property type="nucleotide sequence ID" value="NZ_CP011070.1"/>
</dbReference>
<protein>
    <recommendedName>
        <fullName evidence="4">DNA repair protein</fullName>
    </recommendedName>
</protein>
<keyword evidence="3" id="KW-1185">Reference proteome</keyword>
<dbReference type="Gene3D" id="1.10.287.1490">
    <property type="match status" value="1"/>
</dbReference>
<reference evidence="2 3" key="2">
    <citation type="journal article" date="2016" name="ISME J.">
        <title>Physiological and genomic characterization of two novel marine thaumarchaeal strains indicates niche differentiation.</title>
        <authorList>
            <person name="Bayer B."/>
            <person name="Vojvoda J."/>
            <person name="Offre P."/>
            <person name="Alves R.J."/>
            <person name="Elisabeth N.H."/>
            <person name="Garcia J.A."/>
            <person name="Volland J.M."/>
            <person name="Srivastava A."/>
            <person name="Schleper C."/>
            <person name="Herndl G.J."/>
        </authorList>
    </citation>
    <scope>NUCLEOTIDE SEQUENCE [LARGE SCALE GENOMIC DNA]</scope>
    <source>
        <strain evidence="2 3">NF5</strain>
    </source>
</reference>
<keyword evidence="1" id="KW-0175">Coiled coil</keyword>
<evidence type="ECO:0008006" key="4">
    <source>
        <dbReference type="Google" id="ProtNLM"/>
    </source>
</evidence>
<proteinExistence type="predicted"/>
<dbReference type="OrthoDB" id="3152at2157"/>
<organism evidence="2 3">
    <name type="scientific">Nitrosopumilus adriaticus</name>
    <dbReference type="NCBI Taxonomy" id="1580092"/>
    <lineage>
        <taxon>Archaea</taxon>
        <taxon>Nitrososphaerota</taxon>
        <taxon>Nitrososphaeria</taxon>
        <taxon>Nitrosopumilales</taxon>
        <taxon>Nitrosopumilaceae</taxon>
        <taxon>Nitrosopumilus</taxon>
    </lineage>
</organism>
<name>A0A0D5C3X8_9ARCH</name>
<evidence type="ECO:0000313" key="2">
    <source>
        <dbReference type="EMBL" id="AJW71268.1"/>
    </source>
</evidence>